<dbReference type="PROSITE" id="PS50297">
    <property type="entry name" value="ANK_REP_REGION"/>
    <property type="match status" value="6"/>
</dbReference>
<dbReference type="SUPFAM" id="SSF52540">
    <property type="entry name" value="P-loop containing nucleoside triphosphate hydrolases"/>
    <property type="match status" value="1"/>
</dbReference>
<name>A0AAN5BX30_ASPOZ</name>
<comment type="caution">
    <text evidence="4">The sequence shown here is derived from an EMBL/GenBank/DDBJ whole genome shotgun (WGS) entry which is preliminary data.</text>
</comment>
<dbReference type="Pfam" id="PF12796">
    <property type="entry name" value="Ank_2"/>
    <property type="match status" value="2"/>
</dbReference>
<dbReference type="InterPro" id="IPR036770">
    <property type="entry name" value="Ankyrin_rpt-contain_sf"/>
</dbReference>
<evidence type="ECO:0000256" key="1">
    <source>
        <dbReference type="ARBA" id="ARBA00022737"/>
    </source>
</evidence>
<dbReference type="SMART" id="SM00248">
    <property type="entry name" value="ANK"/>
    <property type="match status" value="7"/>
</dbReference>
<dbReference type="PANTHER" id="PTHR10039:SF5">
    <property type="entry name" value="NACHT DOMAIN-CONTAINING PROTEIN"/>
    <property type="match status" value="1"/>
</dbReference>
<dbReference type="PANTHER" id="PTHR10039">
    <property type="entry name" value="AMELOGENIN"/>
    <property type="match status" value="1"/>
</dbReference>
<dbReference type="SUPFAM" id="SSF48403">
    <property type="entry name" value="Ankyrin repeat"/>
    <property type="match status" value="1"/>
</dbReference>
<dbReference type="AlphaFoldDB" id="A0AAN5BX30"/>
<dbReference type="Gene3D" id="1.25.40.20">
    <property type="entry name" value="Ankyrin repeat-containing domain"/>
    <property type="match status" value="1"/>
</dbReference>
<organism evidence="4 5">
    <name type="scientific">Aspergillus oryzae</name>
    <name type="common">Yellow koji mold</name>
    <dbReference type="NCBI Taxonomy" id="5062"/>
    <lineage>
        <taxon>Eukaryota</taxon>
        <taxon>Fungi</taxon>
        <taxon>Dikarya</taxon>
        <taxon>Ascomycota</taxon>
        <taxon>Pezizomycotina</taxon>
        <taxon>Eurotiomycetes</taxon>
        <taxon>Eurotiomycetidae</taxon>
        <taxon>Eurotiales</taxon>
        <taxon>Aspergillaceae</taxon>
        <taxon>Aspergillus</taxon>
        <taxon>Aspergillus subgen. Circumdati</taxon>
    </lineage>
</organism>
<gene>
    <name evidence="4" type="ORF">Aory04_000586400</name>
</gene>
<dbReference type="EMBL" id="BSYA01000059">
    <property type="protein sequence ID" value="GMG29629.1"/>
    <property type="molecule type" value="Genomic_DNA"/>
</dbReference>
<dbReference type="InterPro" id="IPR027417">
    <property type="entry name" value="P-loop_NTPase"/>
</dbReference>
<evidence type="ECO:0000256" key="2">
    <source>
        <dbReference type="PROSITE-ProRule" id="PRU00023"/>
    </source>
</evidence>
<feature type="repeat" description="ANK" evidence="2">
    <location>
        <begin position="740"/>
        <end position="772"/>
    </location>
</feature>
<feature type="domain" description="Nephrocystin 3-like N-terminal" evidence="3">
    <location>
        <begin position="72"/>
        <end position="249"/>
    </location>
</feature>
<feature type="repeat" description="ANK" evidence="2">
    <location>
        <begin position="773"/>
        <end position="805"/>
    </location>
</feature>
<keyword evidence="1" id="KW-0677">Repeat</keyword>
<accession>A0AAN5BX30</accession>
<feature type="repeat" description="ANK" evidence="2">
    <location>
        <begin position="839"/>
        <end position="871"/>
    </location>
</feature>
<keyword evidence="2" id="KW-0040">ANK repeat</keyword>
<evidence type="ECO:0000313" key="5">
    <source>
        <dbReference type="Proteomes" id="UP001165205"/>
    </source>
</evidence>
<dbReference type="InterPro" id="IPR002110">
    <property type="entry name" value="Ankyrin_rpt"/>
</dbReference>
<dbReference type="InterPro" id="IPR056884">
    <property type="entry name" value="NPHP3-like_N"/>
</dbReference>
<dbReference type="PROSITE" id="PS50088">
    <property type="entry name" value="ANK_REPEAT"/>
    <property type="match status" value="6"/>
</dbReference>
<feature type="repeat" description="ANK" evidence="2">
    <location>
        <begin position="707"/>
        <end position="739"/>
    </location>
</feature>
<dbReference type="Pfam" id="PF13637">
    <property type="entry name" value="Ank_4"/>
    <property type="match status" value="1"/>
</dbReference>
<dbReference type="Gene3D" id="3.40.50.300">
    <property type="entry name" value="P-loop containing nucleotide triphosphate hydrolases"/>
    <property type="match status" value="1"/>
</dbReference>
<proteinExistence type="predicted"/>
<feature type="repeat" description="ANK" evidence="2">
    <location>
        <begin position="806"/>
        <end position="838"/>
    </location>
</feature>
<dbReference type="Pfam" id="PF24883">
    <property type="entry name" value="NPHP3_N"/>
    <property type="match status" value="1"/>
</dbReference>
<evidence type="ECO:0000259" key="3">
    <source>
        <dbReference type="Pfam" id="PF24883"/>
    </source>
</evidence>
<evidence type="ECO:0000313" key="4">
    <source>
        <dbReference type="EMBL" id="GMG29629.1"/>
    </source>
</evidence>
<sequence>MADYIAVLHSDNVENREISASPDRRAGALCQRPKEAEKHSLDEQQKCELLNSLHFHQFDARHLTIKKAHAKTCRWLLRQAEYRDWLDRSKVIEHNGFLWIKGKPGAGKSTLMKFALDNARRVLKGKNNIIIAFFFNARGDKLERSTLGMYRSLLLQLLERLPELQDVLESLELTTSTQAGRPHKWVMESLKELFEQAVQRLGQHRLICFIDALDECAEDEIRDMISFLQTISADTTSTGIEFYVCLSSRHYPHITIRKGITLVLEGQEGHRQDITNYLDTELNIGDTDLARQISIDVQNKALGVFMWVVLVVGILNKEYDSGNVCELKERLRAIPGDLHQLFRDILTRDNRDNGRLLLCIQWVLFAKEPLRREQLYFAIHSGIKPLSAWGPDITPAVMDRYILDCSKGLAEVTKGKTQTVQFIHESVNDFLLRENGLMEICPDLGSDFQGQSHERLKQCCLTQMTIAARSNLGHSLPIASSPEATQLRQSVHREFPFLEYAIQNVLHHGDAAEGGGVSQLGFIQTFQLDRWIPLYNLFEKHQVRRYTPDVSLLYILAEHNLANLIGIHPSNLCCFDVGEGRYGTPIFGALATNSGEAVRAFLTAQVQEIPPASLLHTAYKQYYEDTNKGAGFGRNFTFRRGKGVPYHLLEQNEEAILLVFLIRSDQTHTGSKVHYSRKLLLDAAEMGRQVVVKWLIENGAELELGLGSRTPLSYAAGNGHEAVCKLLLENGAEIESKGSYNRTPLSYAAENGHKIVCKLLLESGAELESKDSYNRTPLSYAAGSGHEAVCKLLLENGAEIESKGSYNRTPLSYAAENGYEAVCKLLLENGAEIESKSSYNWTPLSYAAENGHEAVSKLLLKNGAKLGLKDIYNWTPLSYAAENGYEAISKLLLGNSAEVNSQDSTS</sequence>
<protein>
    <submittedName>
        <fullName evidence="4">Unnamed protein product</fullName>
    </submittedName>
</protein>
<dbReference type="Proteomes" id="UP001165205">
    <property type="component" value="Unassembled WGS sequence"/>
</dbReference>
<feature type="repeat" description="ANK" evidence="2">
    <location>
        <begin position="872"/>
        <end position="904"/>
    </location>
</feature>
<reference evidence="4" key="1">
    <citation type="submission" date="2023-04" db="EMBL/GenBank/DDBJ databases">
        <title>Aspergillus oryzae NBRC 4228.</title>
        <authorList>
            <person name="Ichikawa N."/>
            <person name="Sato H."/>
            <person name="Tonouchi N."/>
        </authorList>
    </citation>
    <scope>NUCLEOTIDE SEQUENCE</scope>
    <source>
        <strain evidence="4">NBRC 4228</strain>
    </source>
</reference>